<comment type="caution">
    <text evidence="2">The sequence shown here is derived from an EMBL/GenBank/DDBJ whole genome shotgun (WGS) entry which is preliminary data.</text>
</comment>
<organism evidence="2 3">
    <name type="scientific">Claviceps pusilla</name>
    <dbReference type="NCBI Taxonomy" id="123648"/>
    <lineage>
        <taxon>Eukaryota</taxon>
        <taxon>Fungi</taxon>
        <taxon>Dikarya</taxon>
        <taxon>Ascomycota</taxon>
        <taxon>Pezizomycotina</taxon>
        <taxon>Sordariomycetes</taxon>
        <taxon>Hypocreomycetidae</taxon>
        <taxon>Hypocreales</taxon>
        <taxon>Clavicipitaceae</taxon>
        <taxon>Claviceps</taxon>
    </lineage>
</organism>
<keyword evidence="3" id="KW-1185">Reference proteome</keyword>
<protein>
    <submittedName>
        <fullName evidence="2">Uncharacterized protein</fullName>
    </submittedName>
</protein>
<gene>
    <name evidence="2" type="ORF">E4U43_007303</name>
</gene>
<name>A0A9P7SZ75_9HYPO</name>
<feature type="region of interest" description="Disordered" evidence="1">
    <location>
        <begin position="1"/>
        <end position="104"/>
    </location>
</feature>
<sequence>MAKHLSLRQAAEDGQHGNDLSADELEKAKEFVTSRRESSELRLVFHGRQSNRRSPLADIERAYVTAPQDGEDSQTSGRVSLDRDTYQETDDEDEAEGDNDNDGLPHFCEIIKTSLSSHLTTLNNEWNTSLTKQLYSRHLSHKSHRRGNGKWGVATPDALVFLTETKSSSCKYLVSSVSADGLIAVKSHNTVDETVEGL</sequence>
<dbReference type="OrthoDB" id="4961167at2759"/>
<feature type="compositionally biased region" description="Acidic residues" evidence="1">
    <location>
        <begin position="87"/>
        <end position="101"/>
    </location>
</feature>
<dbReference type="Proteomes" id="UP000748025">
    <property type="component" value="Unassembled WGS sequence"/>
</dbReference>
<reference evidence="2" key="1">
    <citation type="journal article" date="2020" name="bioRxiv">
        <title>Whole genome comparisons of ergot fungi reveals the divergence and evolution of species within the genus Claviceps are the result of varying mechanisms driving genome evolution and host range expansion.</title>
        <authorList>
            <person name="Wyka S.A."/>
            <person name="Mondo S.J."/>
            <person name="Liu M."/>
            <person name="Dettman J."/>
            <person name="Nalam V."/>
            <person name="Broders K.D."/>
        </authorList>
    </citation>
    <scope>NUCLEOTIDE SEQUENCE</scope>
    <source>
        <strain evidence="2">CCC 602</strain>
    </source>
</reference>
<accession>A0A9P7SZ75</accession>
<evidence type="ECO:0000313" key="2">
    <source>
        <dbReference type="EMBL" id="KAG6013401.1"/>
    </source>
</evidence>
<evidence type="ECO:0000313" key="3">
    <source>
        <dbReference type="Proteomes" id="UP000748025"/>
    </source>
</evidence>
<proteinExistence type="predicted"/>
<feature type="compositionally biased region" description="Basic and acidic residues" evidence="1">
    <location>
        <begin position="24"/>
        <end position="40"/>
    </location>
</feature>
<evidence type="ECO:0000256" key="1">
    <source>
        <dbReference type="SAM" id="MobiDB-lite"/>
    </source>
</evidence>
<dbReference type="AlphaFoldDB" id="A0A9P7SZ75"/>
<dbReference type="EMBL" id="SRPW01000596">
    <property type="protein sequence ID" value="KAG6013401.1"/>
    <property type="molecule type" value="Genomic_DNA"/>
</dbReference>